<dbReference type="AlphaFoldDB" id="A0A4U6W0K7"/>
<dbReference type="InterPro" id="IPR053253">
    <property type="entry name" value="Sex_diff_modulator"/>
</dbReference>
<dbReference type="Proteomes" id="UP000298652">
    <property type="component" value="Chromosome 2"/>
</dbReference>
<evidence type="ECO:0008006" key="3">
    <source>
        <dbReference type="Google" id="ProtNLM"/>
    </source>
</evidence>
<evidence type="ECO:0000313" key="1">
    <source>
        <dbReference type="EMBL" id="TKW33929.1"/>
    </source>
</evidence>
<name>A0A4U6W0K7_SETVI</name>
<sequence>MVMAELVSRFELLASSSSLTPAELEDFPLVLPDEQTASRVYGNGRPIRAPTFRLHLKRWSRQAHAEAGSFRVLVNLTLRGVPQHAWNLRTAEHLLNKHCWVLRLLPETCSQPEAIPSAKFWKLLSRPLETMSGHRSREVFATTSASLLLSSSQLRERAPLVRLPPLRVMAMVQGVSAVVDRRLLPRRLTAPVRVEERRSRCMTAWDPEPPLRVKTVAHIKLPRRHSHQEPRRLALKALRVPSRSRREA</sequence>
<dbReference type="Gramene" id="TKW33929">
    <property type="protein sequence ID" value="TKW33929"/>
    <property type="gene ID" value="SEVIR_2G271100v2"/>
</dbReference>
<organism evidence="1 2">
    <name type="scientific">Setaria viridis</name>
    <name type="common">Green bristlegrass</name>
    <name type="synonym">Setaria italica subsp. viridis</name>
    <dbReference type="NCBI Taxonomy" id="4556"/>
    <lineage>
        <taxon>Eukaryota</taxon>
        <taxon>Viridiplantae</taxon>
        <taxon>Streptophyta</taxon>
        <taxon>Embryophyta</taxon>
        <taxon>Tracheophyta</taxon>
        <taxon>Spermatophyta</taxon>
        <taxon>Magnoliopsida</taxon>
        <taxon>Liliopsida</taxon>
        <taxon>Poales</taxon>
        <taxon>Poaceae</taxon>
        <taxon>PACMAD clade</taxon>
        <taxon>Panicoideae</taxon>
        <taxon>Panicodae</taxon>
        <taxon>Paniceae</taxon>
        <taxon>Cenchrinae</taxon>
        <taxon>Setaria</taxon>
    </lineage>
</organism>
<dbReference type="PANTHER" id="PTHR33087:SF31">
    <property type="entry name" value="OS06G0482850 PROTEIN"/>
    <property type="match status" value="1"/>
</dbReference>
<evidence type="ECO:0000313" key="2">
    <source>
        <dbReference type="Proteomes" id="UP000298652"/>
    </source>
</evidence>
<keyword evidence="2" id="KW-1185">Reference proteome</keyword>
<gene>
    <name evidence="1" type="ORF">SEVIR_2G271100v2</name>
</gene>
<reference evidence="1" key="1">
    <citation type="submission" date="2019-03" db="EMBL/GenBank/DDBJ databases">
        <title>WGS assembly of Setaria viridis.</title>
        <authorList>
            <person name="Huang P."/>
            <person name="Jenkins J."/>
            <person name="Grimwood J."/>
            <person name="Barry K."/>
            <person name="Healey A."/>
            <person name="Mamidi S."/>
            <person name="Sreedasyam A."/>
            <person name="Shu S."/>
            <person name="Feldman M."/>
            <person name="Wu J."/>
            <person name="Yu Y."/>
            <person name="Chen C."/>
            <person name="Johnson J."/>
            <person name="Rokhsar D."/>
            <person name="Baxter I."/>
            <person name="Schmutz J."/>
            <person name="Brutnell T."/>
            <person name="Kellogg E."/>
        </authorList>
    </citation>
    <scope>NUCLEOTIDE SEQUENCE [LARGE SCALE GENOMIC DNA]</scope>
</reference>
<dbReference type="EMBL" id="CM016553">
    <property type="protein sequence ID" value="TKW33929.1"/>
    <property type="molecule type" value="Genomic_DNA"/>
</dbReference>
<proteinExistence type="predicted"/>
<dbReference type="PANTHER" id="PTHR33087">
    <property type="entry name" value="OS07G0539200 PROTEIN"/>
    <property type="match status" value="1"/>
</dbReference>
<accession>A0A4U6W0K7</accession>
<protein>
    <recommendedName>
        <fullName evidence="3">DUF4283 domain-containing protein</fullName>
    </recommendedName>
</protein>